<evidence type="ECO:0000259" key="9">
    <source>
        <dbReference type="PROSITE" id="PS50928"/>
    </source>
</evidence>
<dbReference type="InterPro" id="IPR000515">
    <property type="entry name" value="MetI-like"/>
</dbReference>
<keyword evidence="7 8" id="KW-0472">Membrane</keyword>
<organism evidence="10 11">
    <name type="scientific">Roseinatronobacter thiooxidans</name>
    <dbReference type="NCBI Taxonomy" id="121821"/>
    <lineage>
        <taxon>Bacteria</taxon>
        <taxon>Pseudomonadati</taxon>
        <taxon>Pseudomonadota</taxon>
        <taxon>Alphaproteobacteria</taxon>
        <taxon>Rhodobacterales</taxon>
        <taxon>Paracoccaceae</taxon>
        <taxon>Roseinatronobacter</taxon>
    </lineage>
</organism>
<comment type="subcellular location">
    <subcellularLocation>
        <location evidence="1 8">Cell membrane</location>
        <topology evidence="1 8">Multi-pass membrane protein</topology>
    </subcellularLocation>
</comment>
<evidence type="ECO:0000313" key="11">
    <source>
        <dbReference type="Proteomes" id="UP000249364"/>
    </source>
</evidence>
<feature type="transmembrane region" description="Helical" evidence="8">
    <location>
        <begin position="245"/>
        <end position="268"/>
    </location>
</feature>
<evidence type="ECO:0000313" key="10">
    <source>
        <dbReference type="EMBL" id="PZX36996.1"/>
    </source>
</evidence>
<feature type="transmembrane region" description="Helical" evidence="8">
    <location>
        <begin position="137"/>
        <end position="166"/>
    </location>
</feature>
<dbReference type="Gene3D" id="1.10.3720.10">
    <property type="entry name" value="MetI-like"/>
    <property type="match status" value="1"/>
</dbReference>
<dbReference type="CDD" id="cd06261">
    <property type="entry name" value="TM_PBP2"/>
    <property type="match status" value="1"/>
</dbReference>
<feature type="domain" description="ABC transmembrane type-1" evidence="9">
    <location>
        <begin position="58"/>
        <end position="264"/>
    </location>
</feature>
<feature type="transmembrane region" description="Helical" evidence="8">
    <location>
        <begin position="187"/>
        <end position="209"/>
    </location>
</feature>
<dbReference type="InterPro" id="IPR035906">
    <property type="entry name" value="MetI-like_sf"/>
</dbReference>
<comment type="caution">
    <text evidence="10">The sequence shown here is derived from an EMBL/GenBank/DDBJ whole genome shotgun (WGS) entry which is preliminary data.</text>
</comment>
<dbReference type="AlphaFoldDB" id="A0A2W7PN58"/>
<protein>
    <submittedName>
        <fullName evidence="10">Putative spermidine/putrescine transport system permease protein</fullName>
    </submittedName>
</protein>
<dbReference type="PROSITE" id="PS50928">
    <property type="entry name" value="ABC_TM1"/>
    <property type="match status" value="1"/>
</dbReference>
<evidence type="ECO:0000256" key="6">
    <source>
        <dbReference type="ARBA" id="ARBA00022989"/>
    </source>
</evidence>
<dbReference type="RefSeq" id="WP_071470131.1">
    <property type="nucleotide sequence ID" value="NZ_MEHT01000024.1"/>
</dbReference>
<keyword evidence="5 8" id="KW-0812">Transmembrane</keyword>
<keyword evidence="3 8" id="KW-0813">Transport</keyword>
<gene>
    <name evidence="10" type="ORF">LY56_03291</name>
</gene>
<dbReference type="STRING" id="121821.GCA_001870675_01363"/>
<feature type="transmembrane region" description="Helical" evidence="8">
    <location>
        <begin position="93"/>
        <end position="117"/>
    </location>
</feature>
<evidence type="ECO:0000256" key="2">
    <source>
        <dbReference type="ARBA" id="ARBA00007069"/>
    </source>
</evidence>
<proteinExistence type="inferred from homology"/>
<feature type="transmembrane region" description="Helical" evidence="8">
    <location>
        <begin position="56"/>
        <end position="81"/>
    </location>
</feature>
<dbReference type="OrthoDB" id="9807047at2"/>
<keyword evidence="4" id="KW-1003">Cell membrane</keyword>
<evidence type="ECO:0000256" key="3">
    <source>
        <dbReference type="ARBA" id="ARBA00022448"/>
    </source>
</evidence>
<keyword evidence="6 8" id="KW-1133">Transmembrane helix</keyword>
<evidence type="ECO:0000256" key="5">
    <source>
        <dbReference type="ARBA" id="ARBA00022692"/>
    </source>
</evidence>
<dbReference type="Pfam" id="PF00528">
    <property type="entry name" value="BPD_transp_1"/>
    <property type="match status" value="1"/>
</dbReference>
<reference evidence="10 11" key="1">
    <citation type="submission" date="2018-06" db="EMBL/GenBank/DDBJ databases">
        <title>Genomic Encyclopedia of Archaeal and Bacterial Type Strains, Phase II (KMG-II): from individual species to whole genera.</title>
        <authorList>
            <person name="Goeker M."/>
        </authorList>
    </citation>
    <scope>NUCLEOTIDE SEQUENCE [LARGE SCALE GENOMIC DNA]</scope>
    <source>
        <strain evidence="10 11">DSM 13087</strain>
    </source>
</reference>
<name>A0A2W7PN58_9RHOB</name>
<evidence type="ECO:0000256" key="7">
    <source>
        <dbReference type="ARBA" id="ARBA00023136"/>
    </source>
</evidence>
<dbReference type="SUPFAM" id="SSF161098">
    <property type="entry name" value="MetI-like"/>
    <property type="match status" value="1"/>
</dbReference>
<dbReference type="GO" id="GO:0005886">
    <property type="term" value="C:plasma membrane"/>
    <property type="evidence" value="ECO:0007669"/>
    <property type="project" value="UniProtKB-SubCell"/>
</dbReference>
<evidence type="ECO:0000256" key="1">
    <source>
        <dbReference type="ARBA" id="ARBA00004651"/>
    </source>
</evidence>
<dbReference type="PANTHER" id="PTHR42929">
    <property type="entry name" value="INNER MEMBRANE ABC TRANSPORTER PERMEASE PROTEIN YDCU-RELATED-RELATED"/>
    <property type="match status" value="1"/>
</dbReference>
<dbReference type="GO" id="GO:0055085">
    <property type="term" value="P:transmembrane transport"/>
    <property type="evidence" value="ECO:0007669"/>
    <property type="project" value="InterPro"/>
</dbReference>
<dbReference type="EMBL" id="QKZQ01000024">
    <property type="protein sequence ID" value="PZX36996.1"/>
    <property type="molecule type" value="Genomic_DNA"/>
</dbReference>
<sequence>MLRQGGTAFILPMMVMMVLCFLAPLGVLAVASITGPDGQVSLANYRQFLDDSFAVGVLWNTIFLGLKVVAAVTLLGVPIALMYWHAGPRWRTLILIATLLPMLTSNVVRTFAWIVILGRNGPISQSMVELGLSPRPFSLLFTETGLIMALTQIELPLLVLPIIAVLATADRRLVDAAEMLGAARWRCFLTVLLPMMTPAIFAGWVLVFASATTSFVTHSVIGGARLIYMPQFVYREVGILFQWPMAAAISFLLLVSTGAVMIALTLLARHRRLAACA</sequence>
<dbReference type="PANTHER" id="PTHR42929:SF5">
    <property type="entry name" value="ABC TRANSPORTER PERMEASE PROTEIN"/>
    <property type="match status" value="1"/>
</dbReference>
<accession>A0A2W7PN58</accession>
<evidence type="ECO:0000256" key="8">
    <source>
        <dbReference type="RuleBase" id="RU363032"/>
    </source>
</evidence>
<keyword evidence="11" id="KW-1185">Reference proteome</keyword>
<dbReference type="Proteomes" id="UP000249364">
    <property type="component" value="Unassembled WGS sequence"/>
</dbReference>
<evidence type="ECO:0000256" key="4">
    <source>
        <dbReference type="ARBA" id="ARBA00022475"/>
    </source>
</evidence>
<comment type="similarity">
    <text evidence="2">Belongs to the binding-protein-dependent transport system permease family. CysTW subfamily.</text>
</comment>